<organism evidence="1 2">
    <name type="scientific">Kroppenstedtia sanguinis</name>
    <dbReference type="NCBI Taxonomy" id="1380684"/>
    <lineage>
        <taxon>Bacteria</taxon>
        <taxon>Bacillati</taxon>
        <taxon>Bacillota</taxon>
        <taxon>Bacilli</taxon>
        <taxon>Bacillales</taxon>
        <taxon>Thermoactinomycetaceae</taxon>
        <taxon>Kroppenstedtia</taxon>
    </lineage>
</organism>
<protein>
    <submittedName>
        <fullName evidence="1">Minor capsid protein</fullName>
    </submittedName>
</protein>
<dbReference type="Pfam" id="PF11114">
    <property type="entry name" value="Minor_capsid_2"/>
    <property type="match status" value="1"/>
</dbReference>
<proteinExistence type="predicted"/>
<comment type="caution">
    <text evidence="1">The sequence shown here is derived from an EMBL/GenBank/DDBJ whole genome shotgun (WGS) entry which is preliminary data.</text>
</comment>
<evidence type="ECO:0000313" key="2">
    <source>
        <dbReference type="Proteomes" id="UP001597282"/>
    </source>
</evidence>
<dbReference type="Proteomes" id="UP001597282">
    <property type="component" value="Unassembled WGS sequence"/>
</dbReference>
<evidence type="ECO:0000313" key="1">
    <source>
        <dbReference type="EMBL" id="MFD1425502.1"/>
    </source>
</evidence>
<reference evidence="2" key="1">
    <citation type="journal article" date="2019" name="Int. J. Syst. Evol. Microbiol.">
        <title>The Global Catalogue of Microorganisms (GCM) 10K type strain sequencing project: providing services to taxonomists for standard genome sequencing and annotation.</title>
        <authorList>
            <consortium name="The Broad Institute Genomics Platform"/>
            <consortium name="The Broad Institute Genome Sequencing Center for Infectious Disease"/>
            <person name="Wu L."/>
            <person name="Ma J."/>
        </authorList>
    </citation>
    <scope>NUCLEOTIDE SEQUENCE [LARGE SCALE GENOMIC DNA]</scope>
    <source>
        <strain evidence="2">S1</strain>
    </source>
</reference>
<dbReference type="EMBL" id="JBHTNU010000001">
    <property type="protein sequence ID" value="MFD1425502.1"/>
    <property type="molecule type" value="Genomic_DNA"/>
</dbReference>
<keyword evidence="2" id="KW-1185">Reference proteome</keyword>
<gene>
    <name evidence="1" type="ORF">ACFQ4Y_00960</name>
</gene>
<dbReference type="InterPro" id="IPR021080">
    <property type="entry name" value="Minor_capsid_protein"/>
</dbReference>
<dbReference type="RefSeq" id="WP_380162297.1">
    <property type="nucleotide sequence ID" value="NZ_JBHTNU010000001.1"/>
</dbReference>
<accession>A0ABW4C484</accession>
<name>A0ABW4C484_9BACL</name>
<sequence length="116" mass="12999">MKHMSVKIDLQRIKPKMKKATNAAVGIVTQQVVKDSNLYAPMDTGNLINSSLSSSDFPGGKAVWNTPYARRLYYGTSFKFAKDKNPRAQALWYEKAKAVHLDGWVRVAQRAVEKGI</sequence>